<dbReference type="PANTHER" id="PTHR20916:SF26">
    <property type="entry name" value="CYSTEINE-RICH PROTEIN 2-BINDING PROTEIN"/>
    <property type="match status" value="1"/>
</dbReference>
<dbReference type="FunFam" id="3.40.630.30:FF:000013">
    <property type="entry name" value="cysteine-rich protein 2-binding protein-like"/>
    <property type="match status" value="1"/>
</dbReference>
<dbReference type="PANTHER" id="PTHR20916">
    <property type="entry name" value="CYSTEINE AND GLYCINE-RICH PROTEIN 2 BINDING PROTEIN"/>
    <property type="match status" value="1"/>
</dbReference>
<accession>A0A9P0G4N7</accession>
<dbReference type="PROSITE" id="PS50081">
    <property type="entry name" value="ZF_DAG_PE_2"/>
    <property type="match status" value="1"/>
</dbReference>
<protein>
    <recommendedName>
        <fullName evidence="6">Cysteine-rich protein 2-binding protein</fullName>
    </recommendedName>
</protein>
<keyword evidence="5" id="KW-1185">Reference proteome</keyword>
<dbReference type="InterPro" id="IPR016181">
    <property type="entry name" value="Acyl_CoA_acyltransferase"/>
</dbReference>
<evidence type="ECO:0000313" key="5">
    <source>
        <dbReference type="Proteomes" id="UP001153636"/>
    </source>
</evidence>
<name>A0A9P0G4N7_9CUCU</name>
<proteinExistence type="predicted"/>
<dbReference type="InterPro" id="IPR011011">
    <property type="entry name" value="Znf_FYVE_PHD"/>
</dbReference>
<feature type="compositionally biased region" description="Polar residues" evidence="1">
    <location>
        <begin position="279"/>
        <end position="294"/>
    </location>
</feature>
<dbReference type="CDD" id="cd04301">
    <property type="entry name" value="NAT_SF"/>
    <property type="match status" value="1"/>
</dbReference>
<dbReference type="InterPro" id="IPR000182">
    <property type="entry name" value="GNAT_dom"/>
</dbReference>
<evidence type="ECO:0000256" key="1">
    <source>
        <dbReference type="SAM" id="MobiDB-lite"/>
    </source>
</evidence>
<feature type="domain" description="Phorbol-ester/DAG-type" evidence="2">
    <location>
        <begin position="1"/>
        <end position="46"/>
    </location>
</feature>
<sequence>MEAFTVDKFCKNCGDRLELSADEGLECTKCKCYIHIKCLKRGSVPGGLYGDTFHAFICYECSSDNTESFVRIRLSWLQIIVLVLYHLQHKSPGLARKGFFHWRHHVATFIDKNWEILFPSDFKKKKKWTGTIAGTLSHFNKYIFLSGITVFNEPAFWTLMYPKISPLTISSVYSLMAVEKQNIKLKKEIPVSDAELFSRLLHSCVINKELLKTFNVNSMQIQAETKSDGNDSMDIVEESKKFGDTRSRHKRKNAKHLGITSRKLLRLATSTAALSDDLTNFNLGSPDTDQSSQECKTEDVKPKDVSRLLNPFCHYNTSLSNISRMKGITLQNKLTGGIRQDLILSPYSGMHLKPYIRRDAETFPPWLKLMAEIQLAANSSNPDYFLPPRAPLDYTYVQPEHIPAINSLCNQFFWPGIDLTETLQYPDFSCVVLYKRLIVGFAFLVPDVSHTENYLSFLFTRPYWRNCGIAKFMIYHLIQTSVGKDITLHVSMNNPVLLLYQRFGFKVENVVVGFYDKYVRNDVSESKNAFLCRLDR</sequence>
<evidence type="ECO:0000259" key="2">
    <source>
        <dbReference type="PROSITE" id="PS50081"/>
    </source>
</evidence>
<dbReference type="EMBL" id="OV651813">
    <property type="protein sequence ID" value="CAH1099843.1"/>
    <property type="molecule type" value="Genomic_DNA"/>
</dbReference>
<dbReference type="InterPro" id="IPR002219">
    <property type="entry name" value="PKC_DAG/PE"/>
</dbReference>
<dbReference type="PROSITE" id="PS51186">
    <property type="entry name" value="GNAT"/>
    <property type="match status" value="1"/>
</dbReference>
<dbReference type="GO" id="GO:0004402">
    <property type="term" value="F:histone acetyltransferase activity"/>
    <property type="evidence" value="ECO:0007669"/>
    <property type="project" value="TreeGrafter"/>
</dbReference>
<dbReference type="AlphaFoldDB" id="A0A9P0G4N7"/>
<feature type="domain" description="N-acetyltransferase" evidence="3">
    <location>
        <begin position="392"/>
        <end position="530"/>
    </location>
</feature>
<dbReference type="Gene3D" id="3.90.980.20">
    <property type="match status" value="1"/>
</dbReference>
<dbReference type="Pfam" id="PF00583">
    <property type="entry name" value="Acetyltransf_1"/>
    <property type="match status" value="1"/>
</dbReference>
<evidence type="ECO:0000259" key="3">
    <source>
        <dbReference type="PROSITE" id="PS51186"/>
    </source>
</evidence>
<dbReference type="Gene3D" id="3.40.630.30">
    <property type="match status" value="1"/>
</dbReference>
<feature type="region of interest" description="Disordered" evidence="1">
    <location>
        <begin position="279"/>
        <end position="299"/>
    </location>
</feature>
<gene>
    <name evidence="4" type="ORF">PSYICH_LOCUS1270</name>
</gene>
<dbReference type="SUPFAM" id="SSF55729">
    <property type="entry name" value="Acyl-CoA N-acyltransferases (Nat)"/>
    <property type="match status" value="1"/>
</dbReference>
<dbReference type="CDD" id="cd00029">
    <property type="entry name" value="C1"/>
    <property type="match status" value="1"/>
</dbReference>
<organism evidence="4 5">
    <name type="scientific">Psylliodes chrysocephalus</name>
    <dbReference type="NCBI Taxonomy" id="3402493"/>
    <lineage>
        <taxon>Eukaryota</taxon>
        <taxon>Metazoa</taxon>
        <taxon>Ecdysozoa</taxon>
        <taxon>Arthropoda</taxon>
        <taxon>Hexapoda</taxon>
        <taxon>Insecta</taxon>
        <taxon>Pterygota</taxon>
        <taxon>Neoptera</taxon>
        <taxon>Endopterygota</taxon>
        <taxon>Coleoptera</taxon>
        <taxon>Polyphaga</taxon>
        <taxon>Cucujiformia</taxon>
        <taxon>Chrysomeloidea</taxon>
        <taxon>Chrysomelidae</taxon>
        <taxon>Galerucinae</taxon>
        <taxon>Alticini</taxon>
        <taxon>Psylliodes</taxon>
    </lineage>
</organism>
<dbReference type="SUPFAM" id="SSF57903">
    <property type="entry name" value="FYVE/PHD zinc finger"/>
    <property type="match status" value="1"/>
</dbReference>
<reference evidence="4" key="1">
    <citation type="submission" date="2022-01" db="EMBL/GenBank/DDBJ databases">
        <authorList>
            <person name="King R."/>
        </authorList>
    </citation>
    <scope>NUCLEOTIDE SEQUENCE</scope>
</reference>
<dbReference type="OrthoDB" id="4080456at2759"/>
<evidence type="ECO:0008006" key="6">
    <source>
        <dbReference type="Google" id="ProtNLM"/>
    </source>
</evidence>
<dbReference type="Proteomes" id="UP001153636">
    <property type="component" value="Chromosome 1"/>
</dbReference>
<evidence type="ECO:0000313" key="4">
    <source>
        <dbReference type="EMBL" id="CAH1099843.1"/>
    </source>
</evidence>